<dbReference type="AlphaFoldDB" id="A0A1B8HA06"/>
<feature type="chain" id="PRO_5008609476" description="Fimbrial-type adhesion domain-containing protein" evidence="5">
    <location>
        <begin position="32"/>
        <end position="197"/>
    </location>
</feature>
<evidence type="ECO:0000256" key="1">
    <source>
        <dbReference type="ARBA" id="ARBA00004561"/>
    </source>
</evidence>
<evidence type="ECO:0008006" key="8">
    <source>
        <dbReference type="Google" id="ProtNLM"/>
    </source>
</evidence>
<evidence type="ECO:0000256" key="3">
    <source>
        <dbReference type="ARBA" id="ARBA00022729"/>
    </source>
</evidence>
<keyword evidence="4" id="KW-0281">Fimbrium</keyword>
<dbReference type="PANTHER" id="PTHR33420:SF3">
    <property type="entry name" value="FIMBRIAL SUBUNIT ELFA"/>
    <property type="match status" value="1"/>
</dbReference>
<evidence type="ECO:0000313" key="7">
    <source>
        <dbReference type="Proteomes" id="UP000092247"/>
    </source>
</evidence>
<evidence type="ECO:0000256" key="2">
    <source>
        <dbReference type="ARBA" id="ARBA00006671"/>
    </source>
</evidence>
<name>A0A1B8HA06_9GAMM</name>
<dbReference type="GO" id="GO:0043709">
    <property type="term" value="P:cell adhesion involved in single-species biofilm formation"/>
    <property type="evidence" value="ECO:0007669"/>
    <property type="project" value="TreeGrafter"/>
</dbReference>
<dbReference type="Proteomes" id="UP000092247">
    <property type="component" value="Unassembled WGS sequence"/>
</dbReference>
<sequence length="197" mass="21970">MMLVACWNLPVNIKKIIISLLILLPFFQAKAATTAQLNFTANIMRLSCELSASNSSIRFNRVITSQLKGSQLSDIKQFSINIKNCTGLPGIGLKPQVVISGNGFKSQDGKWIFRQDNSKLKNIGAMIFHKDQSPVYQDKELNPGDRVEFNYNGQDLPIGESINFHAGLTCGDTVTCNKAQKEPGEMKAIVYFDFRYD</sequence>
<feature type="signal peptide" evidence="5">
    <location>
        <begin position="1"/>
        <end position="31"/>
    </location>
</feature>
<comment type="subcellular location">
    <subcellularLocation>
        <location evidence="1">Fimbrium</location>
    </subcellularLocation>
</comment>
<dbReference type="GO" id="GO:0009289">
    <property type="term" value="C:pilus"/>
    <property type="evidence" value="ECO:0007669"/>
    <property type="project" value="UniProtKB-SubCell"/>
</dbReference>
<proteinExistence type="inferred from homology"/>
<dbReference type="PANTHER" id="PTHR33420">
    <property type="entry name" value="FIMBRIAL SUBUNIT ELFA-RELATED"/>
    <property type="match status" value="1"/>
</dbReference>
<dbReference type="InterPro" id="IPR008966">
    <property type="entry name" value="Adhesion_dom_sf"/>
</dbReference>
<gene>
    <name evidence="6" type="ORF">AYY17_06040</name>
</gene>
<dbReference type="InterPro" id="IPR036937">
    <property type="entry name" value="Adhesion_dom_fimbrial_sf"/>
</dbReference>
<comment type="caution">
    <text evidence="6">The sequence shown here is derived from an EMBL/GenBank/DDBJ whole genome shotgun (WGS) entry which is preliminary data.</text>
</comment>
<dbReference type="SUPFAM" id="SSF49401">
    <property type="entry name" value="Bacterial adhesins"/>
    <property type="match status" value="1"/>
</dbReference>
<evidence type="ECO:0000313" key="6">
    <source>
        <dbReference type="EMBL" id="OBU05897.1"/>
    </source>
</evidence>
<dbReference type="STRING" id="368603.AYY16_12335"/>
<dbReference type="EMBL" id="LZEX01000023">
    <property type="protein sequence ID" value="OBU05897.1"/>
    <property type="molecule type" value="Genomic_DNA"/>
</dbReference>
<keyword evidence="3 5" id="KW-0732">Signal</keyword>
<accession>A0A1B8HA06</accession>
<dbReference type="Gene3D" id="2.60.40.1090">
    <property type="entry name" value="Fimbrial-type adhesion domain"/>
    <property type="match status" value="1"/>
</dbReference>
<organism evidence="6 7">
    <name type="scientific">Morganella psychrotolerans</name>
    <dbReference type="NCBI Taxonomy" id="368603"/>
    <lineage>
        <taxon>Bacteria</taxon>
        <taxon>Pseudomonadati</taxon>
        <taxon>Pseudomonadota</taxon>
        <taxon>Gammaproteobacteria</taxon>
        <taxon>Enterobacterales</taxon>
        <taxon>Morganellaceae</taxon>
        <taxon>Morganella</taxon>
    </lineage>
</organism>
<reference evidence="6 7" key="1">
    <citation type="submission" date="2016-06" db="EMBL/GenBank/DDBJ databases">
        <authorList>
            <person name="Kjaerup R.B."/>
            <person name="Dalgaard T.S."/>
            <person name="Juul-Madsen H.R."/>
        </authorList>
    </citation>
    <scope>NUCLEOTIDE SEQUENCE [LARGE SCALE GENOMIC DNA]</scope>
    <source>
        <strain evidence="6 7">GCSL-Mp3</strain>
    </source>
</reference>
<dbReference type="RefSeq" id="WP_067424162.1">
    <property type="nucleotide sequence ID" value="NZ_LZEX01000023.1"/>
</dbReference>
<evidence type="ECO:0000256" key="5">
    <source>
        <dbReference type="SAM" id="SignalP"/>
    </source>
</evidence>
<comment type="similarity">
    <text evidence="2">Belongs to the fimbrial protein family.</text>
</comment>
<dbReference type="InterPro" id="IPR050263">
    <property type="entry name" value="Bact_Fimbrial_Adh_Pro"/>
</dbReference>
<protein>
    <recommendedName>
        <fullName evidence="8">Fimbrial-type adhesion domain-containing protein</fullName>
    </recommendedName>
</protein>
<evidence type="ECO:0000256" key="4">
    <source>
        <dbReference type="ARBA" id="ARBA00023263"/>
    </source>
</evidence>